<dbReference type="AlphaFoldDB" id="A0A8S9PRE0"/>
<evidence type="ECO:0000313" key="1">
    <source>
        <dbReference type="EMBL" id="KAF3515377.1"/>
    </source>
</evidence>
<protein>
    <submittedName>
        <fullName evidence="1">Uncharacterized protein</fullName>
    </submittedName>
</protein>
<accession>A0A8S9PRE0</accession>
<proteinExistence type="predicted"/>
<dbReference type="Proteomes" id="UP000712600">
    <property type="component" value="Unassembled WGS sequence"/>
</dbReference>
<comment type="caution">
    <text evidence="1">The sequence shown here is derived from an EMBL/GenBank/DDBJ whole genome shotgun (WGS) entry which is preliminary data.</text>
</comment>
<reference evidence="1" key="1">
    <citation type="submission" date="2019-12" db="EMBL/GenBank/DDBJ databases">
        <title>Genome sequencing and annotation of Brassica cretica.</title>
        <authorList>
            <person name="Studholme D.J."/>
            <person name="Sarris P."/>
        </authorList>
    </citation>
    <scope>NUCLEOTIDE SEQUENCE</scope>
    <source>
        <strain evidence="1">PFS-109/04</strain>
        <tissue evidence="1">Leaf</tissue>
    </source>
</reference>
<sequence length="59" mass="6560">MENADNTSPRNRTRELEVGVVDRGRVLRTKGGRRIRAGRPCSEGTGRRLWAQVGAVRGQ</sequence>
<gene>
    <name evidence="1" type="ORF">F2Q69_00003421</name>
</gene>
<name>A0A8S9PRE0_BRACR</name>
<dbReference type="EMBL" id="QGKX02001521">
    <property type="protein sequence ID" value="KAF3515377.1"/>
    <property type="molecule type" value="Genomic_DNA"/>
</dbReference>
<organism evidence="1 2">
    <name type="scientific">Brassica cretica</name>
    <name type="common">Mustard</name>
    <dbReference type="NCBI Taxonomy" id="69181"/>
    <lineage>
        <taxon>Eukaryota</taxon>
        <taxon>Viridiplantae</taxon>
        <taxon>Streptophyta</taxon>
        <taxon>Embryophyta</taxon>
        <taxon>Tracheophyta</taxon>
        <taxon>Spermatophyta</taxon>
        <taxon>Magnoliopsida</taxon>
        <taxon>eudicotyledons</taxon>
        <taxon>Gunneridae</taxon>
        <taxon>Pentapetalae</taxon>
        <taxon>rosids</taxon>
        <taxon>malvids</taxon>
        <taxon>Brassicales</taxon>
        <taxon>Brassicaceae</taxon>
        <taxon>Brassiceae</taxon>
        <taxon>Brassica</taxon>
    </lineage>
</organism>
<evidence type="ECO:0000313" key="2">
    <source>
        <dbReference type="Proteomes" id="UP000712600"/>
    </source>
</evidence>